<dbReference type="KEGG" id="vg:20041737"/>
<dbReference type="EMBL" id="KJ645900">
    <property type="protein sequence ID" value="AII16943.1"/>
    <property type="molecule type" value="Genomic_DNA"/>
</dbReference>
<dbReference type="InterPro" id="IPR006598">
    <property type="entry name" value="CAP10"/>
</dbReference>
<evidence type="ECO:0000256" key="2">
    <source>
        <dbReference type="ARBA" id="ARBA00004922"/>
    </source>
</evidence>
<name>A0A076FM45_9VIRU</name>
<evidence type="ECO:0000313" key="13">
    <source>
        <dbReference type="Proteomes" id="UP000028667"/>
    </source>
</evidence>
<evidence type="ECO:0000256" key="10">
    <source>
        <dbReference type="ARBA" id="ARBA00023180"/>
    </source>
</evidence>
<dbReference type="GeneID" id="20041737"/>
<dbReference type="GO" id="GO:0016757">
    <property type="term" value="F:glycosyltransferase activity"/>
    <property type="evidence" value="ECO:0007669"/>
    <property type="project" value="UniProtKB-KW"/>
</dbReference>
<protein>
    <submittedName>
        <fullName evidence="12">Putative beta-1,4 galactosyltranferase</fullName>
    </submittedName>
</protein>
<dbReference type="InterPro" id="IPR027791">
    <property type="entry name" value="Galactosyl_T_C"/>
</dbReference>
<comment type="similarity">
    <text evidence="3">Belongs to the glycosyltransferase 7 family.</text>
</comment>
<dbReference type="GO" id="GO:0005975">
    <property type="term" value="P:carbohydrate metabolic process"/>
    <property type="evidence" value="ECO:0007669"/>
    <property type="project" value="InterPro"/>
</dbReference>
<dbReference type="PRINTS" id="PR02050">
    <property type="entry name" value="B14GALTRFASE"/>
</dbReference>
<dbReference type="PANTHER" id="PTHR12203:SF119">
    <property type="entry name" value="GLYCOSYL TRANSFERASE CAP10 DOMAIN-CONTAINING PROTEIN"/>
    <property type="match status" value="1"/>
</dbReference>
<comment type="subcellular location">
    <subcellularLocation>
        <location evidence="1">Membrane</location>
        <topology evidence="1">Single-pass type II membrane protein</topology>
    </subcellularLocation>
</comment>
<dbReference type="InterPro" id="IPR029044">
    <property type="entry name" value="Nucleotide-diphossugar_trans"/>
</dbReference>
<dbReference type="PANTHER" id="PTHR12203">
    <property type="entry name" value="KDEL LYS-ASP-GLU-LEU CONTAINING - RELATED"/>
    <property type="match status" value="1"/>
</dbReference>
<dbReference type="InterPro" id="IPR051091">
    <property type="entry name" value="O-Glucosyltr/Glycosyltrsf_90"/>
</dbReference>
<dbReference type="RefSeq" id="YP_009052348.1">
    <property type="nucleotide sequence ID" value="NC_024697.1"/>
</dbReference>
<evidence type="ECO:0000256" key="6">
    <source>
        <dbReference type="ARBA" id="ARBA00022692"/>
    </source>
</evidence>
<dbReference type="Proteomes" id="UP000028667">
    <property type="component" value="Segment"/>
</dbReference>
<dbReference type="SMART" id="SM00672">
    <property type="entry name" value="CAP10"/>
    <property type="match status" value="1"/>
</dbReference>
<keyword evidence="9" id="KW-0472">Membrane</keyword>
<evidence type="ECO:0000256" key="5">
    <source>
        <dbReference type="ARBA" id="ARBA00022679"/>
    </source>
</evidence>
<accession>A0A076FM45</accession>
<evidence type="ECO:0000313" key="12">
    <source>
        <dbReference type="EMBL" id="AII16943.1"/>
    </source>
</evidence>
<dbReference type="Pfam" id="PF05686">
    <property type="entry name" value="Glyco_transf_90"/>
    <property type="match status" value="1"/>
</dbReference>
<keyword evidence="5" id="KW-0808">Transferase</keyword>
<evidence type="ECO:0000259" key="11">
    <source>
        <dbReference type="SMART" id="SM00672"/>
    </source>
</evidence>
<keyword evidence="4" id="KW-0328">Glycosyltransferase</keyword>
<organism evidence="12 13">
    <name type="scientific">Aureococcus anophagefferens virus</name>
    <dbReference type="NCBI Taxonomy" id="1474867"/>
    <lineage>
        <taxon>Viruses</taxon>
        <taxon>Varidnaviria</taxon>
        <taxon>Bamfordvirae</taxon>
        <taxon>Nucleocytoviricota</taxon>
        <taxon>Megaviricetes</taxon>
        <taxon>Imitervirales</taxon>
        <taxon>Schizomimiviridae</taxon>
        <taxon>Kratosvirus</taxon>
        <taxon>Kratosvirus quantuckense</taxon>
    </lineage>
</organism>
<dbReference type="InterPro" id="IPR027995">
    <property type="entry name" value="Galactosyl_T_N"/>
</dbReference>
<keyword evidence="6" id="KW-0812">Transmembrane</keyword>
<keyword evidence="7" id="KW-0735">Signal-anchor</keyword>
<evidence type="ECO:0000256" key="9">
    <source>
        <dbReference type="ARBA" id="ARBA00023136"/>
    </source>
</evidence>
<dbReference type="UniPathway" id="UPA00378"/>
<dbReference type="SUPFAM" id="SSF53448">
    <property type="entry name" value="Nucleotide-diphospho-sugar transferases"/>
    <property type="match status" value="1"/>
</dbReference>
<sequence>MAKFTKKFIKKNKKTKRFKKSNKSVIPVIPNKGYYKNIKECEENTKKPIVVTNKKFQRFPNIFDQLFYTAGDVADIEKHSYLPLRHLKLKNYTLKKSIDIPKIYKDFNFQAVKNTFNYIFNEQKKSVFVMIKDNKLEVYLPFSNARYRNSDEILKQLYIDDEDKEDLKNFVETTDSNQKKILWQKLTKNVIEKLQPKFSGRLNYNRQFWITNNNCLIKGTFENVEGDRSENVFKDMLEQLCESETVPDSVFFLNKKDFPIIKKNLTYPFDDLMDGEVKLPEEYRKQTYCPIFSSSITDAFADLLMPNEDDWRKVSENFYTDYSSKKACKIHNEPERTDWKDKIEKVIFRGKLTGCGTTYDTNIRLKAAKMGKENPDVLDVGLVDFNRRLKKPKDEPVKVFDPKEFDIQLKNKITDTEKLKFKYILNLDGNVSAFRLGSELSSGSVVLLPDSPYKIWYSDLLEPYKHFVPIKKDLSNLLDQVEWCQENDSKCKKIAENAMKFHEKTFSKKNLLKYFNSKLKEIAAIRSSKFFEKPKTKPDIVIVTIFREDVSGKRTSQKEKFLEIMPKLFEDANLNIIVVEQSEDGRKFNIGKLKNIGFDIAVKQKLKGHVIFTDIDMIPDSNLMKYYLKKPSVPIALAVKGTRYSYGKINENNPPFLGGVVAFNTKDFKKINGYPNNALGWGGEDDMLRNRIHYAGLEIGYPLEGLVIDMEQVSIKTKLMTLKQNNLKENLKYEKIVQDVDTWKTNGLNNLNYTVISKKKTKNIHHYIVNIDTNIDMENNPELFNFENKVLKNVKINNFNLKEVK</sequence>
<evidence type="ECO:0000256" key="4">
    <source>
        <dbReference type="ARBA" id="ARBA00022676"/>
    </source>
</evidence>
<keyword evidence="10" id="KW-0325">Glycoprotein</keyword>
<feature type="domain" description="Glycosyl transferase CAP10" evidence="11">
    <location>
        <begin position="245"/>
        <end position="529"/>
    </location>
</feature>
<evidence type="ECO:0000256" key="8">
    <source>
        <dbReference type="ARBA" id="ARBA00022989"/>
    </source>
</evidence>
<proteinExistence type="inferred from homology"/>
<evidence type="ECO:0000256" key="3">
    <source>
        <dbReference type="ARBA" id="ARBA00005735"/>
    </source>
</evidence>
<comment type="pathway">
    <text evidence="2">Protein modification; protein glycosylation.</text>
</comment>
<dbReference type="InterPro" id="IPR003859">
    <property type="entry name" value="Galactosyl_T"/>
</dbReference>
<evidence type="ECO:0000256" key="1">
    <source>
        <dbReference type="ARBA" id="ARBA00004606"/>
    </source>
</evidence>
<dbReference type="OrthoDB" id="970at10239"/>
<reference evidence="12 13" key="1">
    <citation type="journal article" date="2014" name="Virology">
        <title>Genome of brown tide virus (AaV), the little giant of the Megaviridae, elucidates NCLDV genome expansion and host-virus coevolution.</title>
        <authorList>
            <person name="Moniruzzaman M."/>
            <person name="LeCleir G.R."/>
            <person name="Brown C.M."/>
            <person name="Gobler C.J."/>
            <person name="Bidle K.D."/>
            <person name="Wilson W.H."/>
            <person name="Wilhelm S.W."/>
        </authorList>
    </citation>
    <scope>NUCLEOTIDE SEQUENCE [LARGE SCALE GENOMIC DNA]</scope>
    <source>
        <strain evidence="12">BtV-01</strain>
    </source>
</reference>
<evidence type="ECO:0000256" key="7">
    <source>
        <dbReference type="ARBA" id="ARBA00022968"/>
    </source>
</evidence>
<dbReference type="Pfam" id="PF13733">
    <property type="entry name" value="Glyco_transf_7N"/>
    <property type="match status" value="1"/>
</dbReference>
<dbReference type="Pfam" id="PF02709">
    <property type="entry name" value="Glyco_transf_7C"/>
    <property type="match status" value="1"/>
</dbReference>
<gene>
    <name evidence="12" type="ORF">AaV_274</name>
</gene>
<keyword evidence="13" id="KW-1185">Reference proteome</keyword>
<dbReference type="GO" id="GO:0016020">
    <property type="term" value="C:membrane"/>
    <property type="evidence" value="ECO:0007669"/>
    <property type="project" value="UniProtKB-SubCell"/>
</dbReference>
<dbReference type="Gene3D" id="3.90.550.10">
    <property type="entry name" value="Spore Coat Polysaccharide Biosynthesis Protein SpsA, Chain A"/>
    <property type="match status" value="1"/>
</dbReference>
<keyword evidence="8" id="KW-1133">Transmembrane helix</keyword>